<dbReference type="AlphaFoldDB" id="A0A2N6UEW6"/>
<gene>
    <name evidence="2" type="ORF">CJ191_03185</name>
</gene>
<keyword evidence="1" id="KW-0472">Membrane</keyword>
<proteinExistence type="predicted"/>
<keyword evidence="3" id="KW-1185">Reference proteome</keyword>
<dbReference type="Proteomes" id="UP000235701">
    <property type="component" value="Unassembled WGS sequence"/>
</dbReference>
<evidence type="ECO:0008006" key="4">
    <source>
        <dbReference type="Google" id="ProtNLM"/>
    </source>
</evidence>
<dbReference type="Pfam" id="PF10112">
    <property type="entry name" value="Halogen_Hydrol"/>
    <property type="match status" value="1"/>
</dbReference>
<keyword evidence="1" id="KW-1133">Transmembrane helix</keyword>
<organism evidence="2 3">
    <name type="scientific">Aerococcus viridans</name>
    <dbReference type="NCBI Taxonomy" id="1377"/>
    <lineage>
        <taxon>Bacteria</taxon>
        <taxon>Bacillati</taxon>
        <taxon>Bacillota</taxon>
        <taxon>Bacilli</taxon>
        <taxon>Lactobacillales</taxon>
        <taxon>Aerococcaceae</taxon>
        <taxon>Aerococcus</taxon>
    </lineage>
</organism>
<comment type="caution">
    <text evidence="2">The sequence shown here is derived from an EMBL/GenBank/DDBJ whole genome shotgun (WGS) entry which is preliminary data.</text>
</comment>
<protein>
    <recommendedName>
        <fullName evidence="4">5-bromo-4-chloroindolyl phosphate hydrolysis protein</fullName>
    </recommendedName>
</protein>
<sequence>MYRPLRYIAKLGQYPLYWPMNLPLLTLLLILDAPYYQIAFWIIALSFLVFIVKNSFCSNIAASKDYHGRYRLGRIPKSRKQIYDSANLTDQEIQFFRSEMAESLAHIETILNFENYNTHLNMVFKRYDMSILLKSYFQAITLAPYRLSQASDFLYQILPNLENVLKQYTNINQEMHRSPKKIQALTNLREEIANLAEQAQESFEHFIQDSK</sequence>
<dbReference type="InterPro" id="IPR018770">
    <property type="entry name" value="ChloroindolylP_hydrolase"/>
</dbReference>
<evidence type="ECO:0000313" key="2">
    <source>
        <dbReference type="EMBL" id="PMC80159.1"/>
    </source>
</evidence>
<dbReference type="EMBL" id="PNHQ01000005">
    <property type="protein sequence ID" value="PMC80159.1"/>
    <property type="molecule type" value="Genomic_DNA"/>
</dbReference>
<keyword evidence="1" id="KW-0812">Transmembrane</keyword>
<evidence type="ECO:0000256" key="1">
    <source>
        <dbReference type="SAM" id="Phobius"/>
    </source>
</evidence>
<reference evidence="2 3" key="1">
    <citation type="submission" date="2017-09" db="EMBL/GenBank/DDBJ databases">
        <title>Bacterial strain isolated from the female urinary microbiota.</title>
        <authorList>
            <person name="Thomas-White K."/>
            <person name="Kumar N."/>
            <person name="Forster S."/>
            <person name="Putonti C."/>
            <person name="Lawley T."/>
            <person name="Wolfe A.J."/>
        </authorList>
    </citation>
    <scope>NUCLEOTIDE SEQUENCE [LARGE SCALE GENOMIC DNA]</scope>
    <source>
        <strain evidence="2 3">UMB0240</strain>
    </source>
</reference>
<evidence type="ECO:0000313" key="3">
    <source>
        <dbReference type="Proteomes" id="UP000235701"/>
    </source>
</evidence>
<accession>A0A2N6UEW6</accession>
<dbReference type="OrthoDB" id="2243657at2"/>
<dbReference type="RefSeq" id="WP_070467948.1">
    <property type="nucleotide sequence ID" value="NZ_PNHQ01000005.1"/>
</dbReference>
<feature type="transmembrane region" description="Helical" evidence="1">
    <location>
        <begin position="12"/>
        <end position="32"/>
    </location>
</feature>
<name>A0A2N6UEW6_9LACT</name>